<gene>
    <name evidence="1" type="ORF">SAE02_16450</name>
</gene>
<keyword evidence="2" id="KW-1185">Reference proteome</keyword>
<proteinExistence type="predicted"/>
<comment type="caution">
    <text evidence="1">The sequence shown here is derived from an EMBL/GenBank/DDBJ whole genome shotgun (WGS) entry which is preliminary data.</text>
</comment>
<dbReference type="EMBL" id="BJYZ01000006">
    <property type="protein sequence ID" value="GEO37497.1"/>
    <property type="molecule type" value="Genomic_DNA"/>
</dbReference>
<evidence type="ECO:0000313" key="2">
    <source>
        <dbReference type="Proteomes" id="UP000321523"/>
    </source>
</evidence>
<dbReference type="Proteomes" id="UP000321523">
    <property type="component" value="Unassembled WGS sequence"/>
</dbReference>
<evidence type="ECO:0000313" key="1">
    <source>
        <dbReference type="EMBL" id="GEO37497.1"/>
    </source>
</evidence>
<dbReference type="AlphaFoldDB" id="A0A512DM00"/>
<dbReference type="OrthoDB" id="7355898at2"/>
<protein>
    <submittedName>
        <fullName evidence="1">Uncharacterized protein</fullName>
    </submittedName>
</protein>
<organism evidence="1 2">
    <name type="scientific">Skermanella aerolata</name>
    <dbReference type="NCBI Taxonomy" id="393310"/>
    <lineage>
        <taxon>Bacteria</taxon>
        <taxon>Pseudomonadati</taxon>
        <taxon>Pseudomonadota</taxon>
        <taxon>Alphaproteobacteria</taxon>
        <taxon>Rhodospirillales</taxon>
        <taxon>Azospirillaceae</taxon>
        <taxon>Skermanella</taxon>
    </lineage>
</organism>
<name>A0A512DM00_9PROT</name>
<dbReference type="RefSeq" id="WP_147040232.1">
    <property type="nucleotide sequence ID" value="NZ_BJYZ01000006.1"/>
</dbReference>
<sequence>MNEQAQPSIGPHEGRELDLMLTEKKPLALFYAIESETWILPEEEFDCHVALGKIVKADFLFKPTSPAAPAVKCVLYALPSETARVPEAAEILRTVFEELTAPTDDQERALERLLGYTEDDIALFLSRGSNLPIPELPTANESLASSST</sequence>
<reference evidence="1 2" key="1">
    <citation type="submission" date="2019-07" db="EMBL/GenBank/DDBJ databases">
        <title>Whole genome shotgun sequence of Skermanella aerolata NBRC 106429.</title>
        <authorList>
            <person name="Hosoyama A."/>
            <person name="Uohara A."/>
            <person name="Ohji S."/>
            <person name="Ichikawa N."/>
        </authorList>
    </citation>
    <scope>NUCLEOTIDE SEQUENCE [LARGE SCALE GENOMIC DNA]</scope>
    <source>
        <strain evidence="1 2">NBRC 106429</strain>
    </source>
</reference>
<accession>A0A512DM00</accession>